<comment type="caution">
    <text evidence="2">The sequence shown here is derived from an EMBL/GenBank/DDBJ whole genome shotgun (WGS) entry which is preliminary data.</text>
</comment>
<evidence type="ECO:0000256" key="1">
    <source>
        <dbReference type="SAM" id="Phobius"/>
    </source>
</evidence>
<accession>A0A073KJ61</accession>
<dbReference type="OrthoDB" id="9784784at2"/>
<feature type="transmembrane region" description="Helical" evidence="1">
    <location>
        <begin position="102"/>
        <end position="132"/>
    </location>
</feature>
<evidence type="ECO:0000313" key="3">
    <source>
        <dbReference type="Proteomes" id="UP000027778"/>
    </source>
</evidence>
<feature type="transmembrane region" description="Helical" evidence="1">
    <location>
        <begin position="21"/>
        <end position="38"/>
    </location>
</feature>
<organism evidence="2 3">
    <name type="scientific">Bacillus gaemokensis</name>
    <dbReference type="NCBI Taxonomy" id="574375"/>
    <lineage>
        <taxon>Bacteria</taxon>
        <taxon>Bacillati</taxon>
        <taxon>Bacillota</taxon>
        <taxon>Bacilli</taxon>
        <taxon>Bacillales</taxon>
        <taxon>Bacillaceae</taxon>
        <taxon>Bacillus</taxon>
        <taxon>Bacillus cereus group</taxon>
    </lineage>
</organism>
<dbReference type="RefSeq" id="WP_033672819.1">
    <property type="nucleotide sequence ID" value="NZ_JOTM01000001.1"/>
</dbReference>
<keyword evidence="1" id="KW-0472">Membrane</keyword>
<sequence>MLHLMKLEMKKFKLGWYVKGAIIANVIIIAIFCLINYIEQIEETGRGEIVKSFSDAFVLIGGMVRGTFIVFAGVLIAKLVIEEYKNKTILIMFSYPVSRKKLIASKLVITALLTFTTILLSNIFVAGAVFILNSYIPIVPDSITVNEFMKEVIKMVPFAIAAAGTSLIPLYFGMRKYSVPVTILSSLIVVMIACSSNPGFSVVTLIPLQLGLAAIGIMIAYYGIRNIEKEDIAA</sequence>
<feature type="transmembrane region" description="Helical" evidence="1">
    <location>
        <begin position="206"/>
        <end position="224"/>
    </location>
</feature>
<reference evidence="2 3" key="1">
    <citation type="submission" date="2014-06" db="EMBL/GenBank/DDBJ databases">
        <title>Draft genome sequence of Bacillus gaemokensis JCM 15801 (MCCC 1A00707).</title>
        <authorList>
            <person name="Lai Q."/>
            <person name="Liu Y."/>
            <person name="Shao Z."/>
        </authorList>
    </citation>
    <scope>NUCLEOTIDE SEQUENCE [LARGE SCALE GENOMIC DNA]</scope>
    <source>
        <strain evidence="2 3">JCM 15801</strain>
    </source>
</reference>
<feature type="transmembrane region" description="Helical" evidence="1">
    <location>
        <begin position="152"/>
        <end position="172"/>
    </location>
</feature>
<dbReference type="eggNOG" id="ENOG502Z9TS">
    <property type="taxonomic scope" value="Bacteria"/>
</dbReference>
<evidence type="ECO:0000313" key="2">
    <source>
        <dbReference type="EMBL" id="KEK26442.1"/>
    </source>
</evidence>
<feature type="transmembrane region" description="Helical" evidence="1">
    <location>
        <begin position="58"/>
        <end position="81"/>
    </location>
</feature>
<dbReference type="Proteomes" id="UP000027778">
    <property type="component" value="Unassembled WGS sequence"/>
</dbReference>
<evidence type="ECO:0008006" key="4">
    <source>
        <dbReference type="Google" id="ProtNLM"/>
    </source>
</evidence>
<feature type="transmembrane region" description="Helical" evidence="1">
    <location>
        <begin position="179"/>
        <end position="200"/>
    </location>
</feature>
<keyword evidence="3" id="KW-1185">Reference proteome</keyword>
<dbReference type="Pfam" id="PF12730">
    <property type="entry name" value="ABC2_membrane_4"/>
    <property type="match status" value="1"/>
</dbReference>
<protein>
    <recommendedName>
        <fullName evidence="4">ABC transporter permease</fullName>
    </recommendedName>
</protein>
<dbReference type="EMBL" id="JOTM01000001">
    <property type="protein sequence ID" value="KEK26442.1"/>
    <property type="molecule type" value="Genomic_DNA"/>
</dbReference>
<dbReference type="STRING" id="574375.AZF08_04210"/>
<proteinExistence type="predicted"/>
<gene>
    <name evidence="2" type="ORF">BAGA_04165</name>
</gene>
<keyword evidence="1" id="KW-0812">Transmembrane</keyword>
<name>A0A073KJ61_9BACI</name>
<keyword evidence="1" id="KW-1133">Transmembrane helix</keyword>
<dbReference type="AlphaFoldDB" id="A0A073KJ61"/>